<accession>A0A3S2VN59</accession>
<evidence type="ECO:0000313" key="3">
    <source>
        <dbReference type="Proteomes" id="UP000282759"/>
    </source>
</evidence>
<name>A0A3S2VN59_9SPHI</name>
<dbReference type="Proteomes" id="UP000282759">
    <property type="component" value="Unassembled WGS sequence"/>
</dbReference>
<reference evidence="2 3" key="1">
    <citation type="submission" date="2019-01" db="EMBL/GenBank/DDBJ databases">
        <authorList>
            <person name="Chen W.-M."/>
        </authorList>
    </citation>
    <scope>NUCLEOTIDE SEQUENCE [LARGE SCALE GENOMIC DNA]</scope>
    <source>
        <strain evidence="2 3">YBJ-36</strain>
    </source>
</reference>
<dbReference type="PANTHER" id="PTHR14097">
    <property type="entry name" value="OXIDOREDUCTASE HTATIP2"/>
    <property type="match status" value="1"/>
</dbReference>
<proteinExistence type="predicted"/>
<protein>
    <submittedName>
        <fullName evidence="2">NAD-dependent epimerase/dehydratase family protein</fullName>
    </submittedName>
</protein>
<gene>
    <name evidence="2" type="ORF">EOD41_04835</name>
</gene>
<dbReference type="EMBL" id="SACK01000002">
    <property type="protein sequence ID" value="RVU01295.1"/>
    <property type="molecule type" value="Genomic_DNA"/>
</dbReference>
<keyword evidence="3" id="KW-1185">Reference proteome</keyword>
<dbReference type="OrthoDB" id="9798632at2"/>
<sequence>MVYKAIIFGASGLIGSKLLPMLLQHPQYGEVLAVSRKELPVQHEKLSQAIINLNDLEQYASLINGHAIFCCLGTTQSQTPDRDIYYKIDHNYPVTIAKLAAHNRVEHFHFISAIGANDKSSNFYLRTKGQAEQDLKLSGINSLHIYQPSFLKGRNDGSRPAEVFINGLMNLVNPLLIGGLKKYRSIKSETVAQAMLNQSLNNKTGVFTYTTDKIKELV</sequence>
<dbReference type="InterPro" id="IPR016040">
    <property type="entry name" value="NAD(P)-bd_dom"/>
</dbReference>
<dbReference type="SUPFAM" id="SSF51735">
    <property type="entry name" value="NAD(P)-binding Rossmann-fold domains"/>
    <property type="match status" value="1"/>
</dbReference>
<comment type="caution">
    <text evidence="2">The sequence shown here is derived from an EMBL/GenBank/DDBJ whole genome shotgun (WGS) entry which is preliminary data.</text>
</comment>
<dbReference type="AlphaFoldDB" id="A0A3S2VN59"/>
<evidence type="ECO:0000313" key="2">
    <source>
        <dbReference type="EMBL" id="RVU01295.1"/>
    </source>
</evidence>
<evidence type="ECO:0000259" key="1">
    <source>
        <dbReference type="Pfam" id="PF13460"/>
    </source>
</evidence>
<dbReference type="RefSeq" id="WP_127703670.1">
    <property type="nucleotide sequence ID" value="NZ_SACK01000002.1"/>
</dbReference>
<organism evidence="2 3">
    <name type="scientific">Mucilaginibacter limnophilus</name>
    <dbReference type="NCBI Taxonomy" id="1932778"/>
    <lineage>
        <taxon>Bacteria</taxon>
        <taxon>Pseudomonadati</taxon>
        <taxon>Bacteroidota</taxon>
        <taxon>Sphingobacteriia</taxon>
        <taxon>Sphingobacteriales</taxon>
        <taxon>Sphingobacteriaceae</taxon>
        <taxon>Mucilaginibacter</taxon>
    </lineage>
</organism>
<dbReference type="PANTHER" id="PTHR14097:SF7">
    <property type="entry name" value="OXIDOREDUCTASE HTATIP2"/>
    <property type="match status" value="1"/>
</dbReference>
<feature type="domain" description="NAD(P)-binding" evidence="1">
    <location>
        <begin position="9"/>
        <end position="152"/>
    </location>
</feature>
<dbReference type="Pfam" id="PF13460">
    <property type="entry name" value="NAD_binding_10"/>
    <property type="match status" value="1"/>
</dbReference>
<dbReference type="Gene3D" id="3.40.50.720">
    <property type="entry name" value="NAD(P)-binding Rossmann-like Domain"/>
    <property type="match status" value="1"/>
</dbReference>
<dbReference type="InterPro" id="IPR036291">
    <property type="entry name" value="NAD(P)-bd_dom_sf"/>
</dbReference>